<protein>
    <submittedName>
        <fullName evidence="2">Uncharacterized protein</fullName>
    </submittedName>
</protein>
<proteinExistence type="predicted"/>
<sequence>MMRAAFVLAISIGTTCAALAGSNGPYIVIPGRPGVPIIINGVDASYAVVEGDWGLGKGIHVQPTVYGGRLVDPDPHVGHYYPSSGHEPGYGRLEIEPAGKPRPAESFHQSWSAHSTPQPADPGVPLYPPPVIVAPPYGGAGMPQDFRDRTPRQAPRQ</sequence>
<gene>
    <name evidence="2" type="ORF">GALL_550120</name>
</gene>
<organism evidence="2">
    <name type="scientific">mine drainage metagenome</name>
    <dbReference type="NCBI Taxonomy" id="410659"/>
    <lineage>
        <taxon>unclassified sequences</taxon>
        <taxon>metagenomes</taxon>
        <taxon>ecological metagenomes</taxon>
    </lineage>
</organism>
<dbReference type="AlphaFoldDB" id="A0A1J5NXE7"/>
<dbReference type="EMBL" id="MLJW01009001">
    <property type="protein sequence ID" value="OIQ63446.1"/>
    <property type="molecule type" value="Genomic_DNA"/>
</dbReference>
<evidence type="ECO:0000256" key="1">
    <source>
        <dbReference type="SAM" id="MobiDB-lite"/>
    </source>
</evidence>
<feature type="compositionally biased region" description="Polar residues" evidence="1">
    <location>
        <begin position="107"/>
        <end position="118"/>
    </location>
</feature>
<accession>A0A1J5NXE7</accession>
<name>A0A1J5NXE7_9ZZZZ</name>
<reference evidence="2" key="1">
    <citation type="submission" date="2016-10" db="EMBL/GenBank/DDBJ databases">
        <title>Sequence of Gallionella enrichment culture.</title>
        <authorList>
            <person name="Poehlein A."/>
            <person name="Muehling M."/>
            <person name="Daniel R."/>
        </authorList>
    </citation>
    <scope>NUCLEOTIDE SEQUENCE</scope>
</reference>
<evidence type="ECO:0000313" key="2">
    <source>
        <dbReference type="EMBL" id="OIQ63446.1"/>
    </source>
</evidence>
<comment type="caution">
    <text evidence="2">The sequence shown here is derived from an EMBL/GenBank/DDBJ whole genome shotgun (WGS) entry which is preliminary data.</text>
</comment>
<feature type="compositionally biased region" description="Basic and acidic residues" evidence="1">
    <location>
        <begin position="93"/>
        <end position="105"/>
    </location>
</feature>
<feature type="region of interest" description="Disordered" evidence="1">
    <location>
        <begin position="77"/>
        <end position="157"/>
    </location>
</feature>
<feature type="compositionally biased region" description="Pro residues" evidence="1">
    <location>
        <begin position="119"/>
        <end position="133"/>
    </location>
</feature>